<comment type="cofactor">
    <cofactor evidence="1">
        <name>FAD</name>
        <dbReference type="ChEBI" id="CHEBI:57692"/>
    </cofactor>
</comment>
<evidence type="ECO:0000256" key="3">
    <source>
        <dbReference type="ARBA" id="ARBA00022714"/>
    </source>
</evidence>
<dbReference type="Pfam" id="PF00111">
    <property type="entry name" value="Fer2"/>
    <property type="match status" value="1"/>
</dbReference>
<dbReference type="InterPro" id="IPR017927">
    <property type="entry name" value="FAD-bd_FR_type"/>
</dbReference>
<evidence type="ECO:0000313" key="12">
    <source>
        <dbReference type="EMBL" id="NJC55430.1"/>
    </source>
</evidence>
<feature type="compositionally biased region" description="Basic and acidic residues" evidence="9">
    <location>
        <begin position="225"/>
        <end position="241"/>
    </location>
</feature>
<keyword evidence="4" id="KW-0479">Metal-binding</keyword>
<comment type="caution">
    <text evidence="12">The sequence shown here is derived from an EMBL/GenBank/DDBJ whole genome shotgun (WGS) entry which is preliminary data.</text>
</comment>
<dbReference type="EMBL" id="JAATJN010000001">
    <property type="protein sequence ID" value="NJC55430.1"/>
    <property type="molecule type" value="Genomic_DNA"/>
</dbReference>
<accession>A0A846RWH1</accession>
<organism evidence="12 13">
    <name type="scientific">Brevibacterium marinum</name>
    <dbReference type="NCBI Taxonomy" id="418643"/>
    <lineage>
        <taxon>Bacteria</taxon>
        <taxon>Bacillati</taxon>
        <taxon>Actinomycetota</taxon>
        <taxon>Actinomycetes</taxon>
        <taxon>Micrococcales</taxon>
        <taxon>Brevibacteriaceae</taxon>
        <taxon>Brevibacterium</taxon>
    </lineage>
</organism>
<dbReference type="InterPro" id="IPR039261">
    <property type="entry name" value="FNR_nucleotide-bd"/>
</dbReference>
<dbReference type="InterPro" id="IPR001433">
    <property type="entry name" value="OxRdtase_FAD/NAD-bd"/>
</dbReference>
<dbReference type="CDD" id="cd00207">
    <property type="entry name" value="fer2"/>
    <property type="match status" value="1"/>
</dbReference>
<evidence type="ECO:0000256" key="4">
    <source>
        <dbReference type="ARBA" id="ARBA00022723"/>
    </source>
</evidence>
<dbReference type="GO" id="GO:0051537">
    <property type="term" value="F:2 iron, 2 sulfur cluster binding"/>
    <property type="evidence" value="ECO:0007669"/>
    <property type="project" value="UniProtKB-KW"/>
</dbReference>
<evidence type="ECO:0000256" key="8">
    <source>
        <dbReference type="ARBA" id="ARBA00023014"/>
    </source>
</evidence>
<name>A0A846RWH1_9MICO</name>
<dbReference type="Gene3D" id="3.10.20.30">
    <property type="match status" value="1"/>
</dbReference>
<dbReference type="PROSITE" id="PS51085">
    <property type="entry name" value="2FE2S_FER_2"/>
    <property type="match status" value="1"/>
</dbReference>
<dbReference type="InterPro" id="IPR012675">
    <property type="entry name" value="Beta-grasp_dom_sf"/>
</dbReference>
<dbReference type="SUPFAM" id="SSF52343">
    <property type="entry name" value="Ferredoxin reductase-like, C-terminal NADP-linked domain"/>
    <property type="match status" value="1"/>
</dbReference>
<dbReference type="PROSITE" id="PS00197">
    <property type="entry name" value="2FE2S_FER_1"/>
    <property type="match status" value="1"/>
</dbReference>
<dbReference type="SUPFAM" id="SSF63380">
    <property type="entry name" value="Riboflavin synthase domain-like"/>
    <property type="match status" value="1"/>
</dbReference>
<proteinExistence type="predicted"/>
<dbReference type="PROSITE" id="PS51384">
    <property type="entry name" value="FAD_FR"/>
    <property type="match status" value="1"/>
</dbReference>
<dbReference type="GO" id="GO:0016491">
    <property type="term" value="F:oxidoreductase activity"/>
    <property type="evidence" value="ECO:0007669"/>
    <property type="project" value="UniProtKB-KW"/>
</dbReference>
<feature type="domain" description="2Fe-2S ferredoxin-type" evidence="10">
    <location>
        <begin position="436"/>
        <end position="520"/>
    </location>
</feature>
<sequence>MKRGDDPKTPLAQRVRGLEMPWNRVLSSGVGPAGAASALGPWHPQEFTAECVETIPEAGDMMVFVFRRMDGAPLAFRSGQYINIDFPVHGENAEPVSRSYSISSAPTEPWTFSITIKRDPKGLVSTWAHDSIRPGTVLEMLGPVGAFHLADYDRRARYLLLGAGAGITPLMSMVRTIHSLPGQADVVLLYHGSAPDRFAFSEELDFLARADFRIEVVYTLGDRAQADREQADGEPGDRESGEASPRTAPAWTGRAGRLSTALLEEIVPDANGRQVFACGPEGYLNTATDCLREVGVDDTSVFMEFFSGDRATRAEYAEEVALAGEIAEEIASSTEEYYEQQPPALEMYEPEYTAEGPVEATGVPVEAVDALAEVPVEPEVEVIVEGVGSDAEVGAGSEIDSAAASAGETVTSATESDNETAVVDPANFATVGEGEHTMAFVRTGLNVRVASDDFVLDAARRAGVKIGANCQEGMCGSCKVVKLDGDVDMNHQGGIRAREIDAGKFLPCCSTALSDLVIDA</sequence>
<dbReference type="InterPro" id="IPR008333">
    <property type="entry name" value="Cbr1-like_FAD-bd_dom"/>
</dbReference>
<gene>
    <name evidence="12" type="ORF">BKA07_000465</name>
</gene>
<keyword evidence="7" id="KW-0408">Iron</keyword>
<evidence type="ECO:0000256" key="6">
    <source>
        <dbReference type="ARBA" id="ARBA00023002"/>
    </source>
</evidence>
<evidence type="ECO:0000256" key="9">
    <source>
        <dbReference type="SAM" id="MobiDB-lite"/>
    </source>
</evidence>
<dbReference type="RefSeq" id="WP_167949475.1">
    <property type="nucleotide sequence ID" value="NZ_BAAAPQ010000026.1"/>
</dbReference>
<evidence type="ECO:0000256" key="1">
    <source>
        <dbReference type="ARBA" id="ARBA00001974"/>
    </source>
</evidence>
<dbReference type="AlphaFoldDB" id="A0A846RWH1"/>
<dbReference type="Pfam" id="PF00175">
    <property type="entry name" value="NAD_binding_1"/>
    <property type="match status" value="1"/>
</dbReference>
<dbReference type="GO" id="GO:0046872">
    <property type="term" value="F:metal ion binding"/>
    <property type="evidence" value="ECO:0007669"/>
    <property type="project" value="UniProtKB-KW"/>
</dbReference>
<dbReference type="InterPro" id="IPR006058">
    <property type="entry name" value="2Fe2S_fd_BS"/>
</dbReference>
<keyword evidence="3" id="KW-0001">2Fe-2S</keyword>
<feature type="region of interest" description="Disordered" evidence="9">
    <location>
        <begin position="225"/>
        <end position="251"/>
    </location>
</feature>
<dbReference type="Pfam" id="PF00970">
    <property type="entry name" value="FAD_binding_6"/>
    <property type="match status" value="1"/>
</dbReference>
<dbReference type="SUPFAM" id="SSF54292">
    <property type="entry name" value="2Fe-2S ferredoxin-like"/>
    <property type="match status" value="1"/>
</dbReference>
<keyword evidence="8" id="KW-0411">Iron-sulfur</keyword>
<dbReference type="InterPro" id="IPR001041">
    <property type="entry name" value="2Fe-2S_ferredoxin-type"/>
</dbReference>
<keyword evidence="5" id="KW-0274">FAD</keyword>
<dbReference type="InterPro" id="IPR050415">
    <property type="entry name" value="MRET"/>
</dbReference>
<dbReference type="Proteomes" id="UP000576792">
    <property type="component" value="Unassembled WGS sequence"/>
</dbReference>
<dbReference type="PRINTS" id="PR00406">
    <property type="entry name" value="CYTB5RDTASE"/>
</dbReference>
<feature type="domain" description="FAD-binding FR-type" evidence="11">
    <location>
        <begin position="44"/>
        <end position="150"/>
    </location>
</feature>
<keyword evidence="6" id="KW-0560">Oxidoreductase</keyword>
<reference evidence="12 13" key="1">
    <citation type="submission" date="2020-03" db="EMBL/GenBank/DDBJ databases">
        <title>Sequencing the genomes of 1000 actinobacteria strains.</title>
        <authorList>
            <person name="Klenk H.-P."/>
        </authorList>
    </citation>
    <scope>NUCLEOTIDE SEQUENCE [LARGE SCALE GENOMIC DNA]</scope>
    <source>
        <strain evidence="12 13">DSM 18964</strain>
    </source>
</reference>
<dbReference type="PANTHER" id="PTHR47354">
    <property type="entry name" value="NADH OXIDOREDUCTASE HCR"/>
    <property type="match status" value="1"/>
</dbReference>
<evidence type="ECO:0000256" key="7">
    <source>
        <dbReference type="ARBA" id="ARBA00023004"/>
    </source>
</evidence>
<evidence type="ECO:0000256" key="5">
    <source>
        <dbReference type="ARBA" id="ARBA00022827"/>
    </source>
</evidence>
<evidence type="ECO:0000313" key="13">
    <source>
        <dbReference type="Proteomes" id="UP000576792"/>
    </source>
</evidence>
<evidence type="ECO:0000259" key="10">
    <source>
        <dbReference type="PROSITE" id="PS51085"/>
    </source>
</evidence>
<dbReference type="InterPro" id="IPR017938">
    <property type="entry name" value="Riboflavin_synthase-like_b-brl"/>
</dbReference>
<protein>
    <submittedName>
        <fullName evidence="12">Ferredoxin-NADP reductase/ferredoxin</fullName>
    </submittedName>
</protein>
<dbReference type="Gene3D" id="3.40.50.80">
    <property type="entry name" value="Nucleotide-binding domain of ferredoxin-NADP reductase (FNR) module"/>
    <property type="match status" value="1"/>
</dbReference>
<keyword evidence="13" id="KW-1185">Reference proteome</keyword>
<evidence type="ECO:0000256" key="2">
    <source>
        <dbReference type="ARBA" id="ARBA00022630"/>
    </source>
</evidence>
<dbReference type="InterPro" id="IPR036010">
    <property type="entry name" value="2Fe-2S_ferredoxin-like_sf"/>
</dbReference>
<dbReference type="PANTHER" id="PTHR47354:SF6">
    <property type="entry name" value="NADH OXIDOREDUCTASE HCR"/>
    <property type="match status" value="1"/>
</dbReference>
<keyword evidence="2" id="KW-0285">Flavoprotein</keyword>
<evidence type="ECO:0000259" key="11">
    <source>
        <dbReference type="PROSITE" id="PS51384"/>
    </source>
</evidence>
<dbReference type="Gene3D" id="2.40.30.10">
    <property type="entry name" value="Translation factors"/>
    <property type="match status" value="1"/>
</dbReference>